<evidence type="ECO:0000256" key="1">
    <source>
        <dbReference type="ARBA" id="ARBA00007553"/>
    </source>
</evidence>
<feature type="domain" description="Peptidoglycan recognition protein family" evidence="4">
    <location>
        <begin position="271"/>
        <end position="416"/>
    </location>
</feature>
<protein>
    <recommendedName>
        <fullName evidence="7">Peptidoglycan recognition protein family domain-containing protein</fullName>
    </recommendedName>
</protein>
<feature type="compositionally biased region" description="Low complexity" evidence="2">
    <location>
        <begin position="479"/>
        <end position="505"/>
    </location>
</feature>
<sequence>MEQRRHLNPSSRKKTPVIAVASTLAVIAASVFGGNEILKTQDVGSANIQVSSSTASLADAKSIIVDDPAVATQGEGDEARTVKEFVRDEEFSVFGLTWEGDRDIAAFVRAERPDGTWSEWYEMDAEVGPDGVANGTEPIYVEKTKRVQVSTANVDLVAHDAPAEDAPADTPSESPVGTADNDLPDSSPVDLSGFPSGTGPSVMGDRALPTNYGEIAPVADVEELADEPAEGNADNAPVTTAADLDAVFIEGGEGTADGAIAPAQYNTNGMPRVVSRSSWGAGKSRTPYYSEPTKAITIHHTAGSNNYTAAQAPGIVRGIWAYHANNLGWGDIGYNALVDKYGNIYEGRAGGLDRNPQGAHVGGFNAHTWGISMLGNYMSAQPTQESLNAMGEMIGWKAGTAGLDPTGKVWLTSDANFRGTRYNRGQGANFNVVNAHRDFHYNSCPGDNLYGQMGYIRNVAKNKANAVRSNQAYTPPTSNPQQNAPAPSQQTPPKTGTVPNNNGTTTTINNLANTSSNVSFEGILNGDPAAIATAAGTVGGALLLFAAGNDMLPKQVSNVANLEIIPGMTLASIRPYVGQLINAVGSPEAKQKWSQFEPMLGKLDGVLQGVGGDEYGIFEKGIALLSADGNQVILPEQIADAWIKQGLDLGPLGKPVKSDTAANNGDIRVDFARGSITYRVTTGNLDIDVK</sequence>
<dbReference type="SUPFAM" id="SSF55846">
    <property type="entry name" value="N-acetylmuramoyl-L-alanine amidase-like"/>
    <property type="match status" value="1"/>
</dbReference>
<dbReference type="PANTHER" id="PTHR11022">
    <property type="entry name" value="PEPTIDOGLYCAN RECOGNITION PROTEIN"/>
    <property type="match status" value="1"/>
</dbReference>
<dbReference type="GO" id="GO:0008745">
    <property type="term" value="F:N-acetylmuramoyl-L-alanine amidase activity"/>
    <property type="evidence" value="ECO:0007669"/>
    <property type="project" value="InterPro"/>
</dbReference>
<dbReference type="GO" id="GO:0009253">
    <property type="term" value="P:peptidoglycan catabolic process"/>
    <property type="evidence" value="ECO:0007669"/>
    <property type="project" value="InterPro"/>
</dbReference>
<dbReference type="Pfam" id="PF01510">
    <property type="entry name" value="Amidase_2"/>
    <property type="match status" value="1"/>
</dbReference>
<reference evidence="5 6" key="1">
    <citation type="submission" date="2017-09" db="EMBL/GenBank/DDBJ databases">
        <title>Bacterial strain isolated from the female urinary microbiota.</title>
        <authorList>
            <person name="Thomas-White K."/>
            <person name="Kumar N."/>
            <person name="Forster S."/>
            <person name="Putonti C."/>
            <person name="Lawley T."/>
            <person name="Wolfe A.J."/>
        </authorList>
    </citation>
    <scope>NUCLEOTIDE SEQUENCE [LARGE SCALE GENOMIC DNA]</scope>
    <source>
        <strain evidence="5 6">UMB0792</strain>
    </source>
</reference>
<evidence type="ECO:0008006" key="7">
    <source>
        <dbReference type="Google" id="ProtNLM"/>
    </source>
</evidence>
<name>A0A2N6T314_9CORY</name>
<dbReference type="SMART" id="SM00701">
    <property type="entry name" value="PGRP"/>
    <property type="match status" value="1"/>
</dbReference>
<evidence type="ECO:0000256" key="2">
    <source>
        <dbReference type="SAM" id="MobiDB-lite"/>
    </source>
</evidence>
<dbReference type="RefSeq" id="WP_102724462.1">
    <property type="nucleotide sequence ID" value="NZ_PNHG01000019.1"/>
</dbReference>
<dbReference type="InterPro" id="IPR006619">
    <property type="entry name" value="PGRP_domain_met/bac"/>
</dbReference>
<feature type="region of interest" description="Disordered" evidence="2">
    <location>
        <begin position="161"/>
        <end position="209"/>
    </location>
</feature>
<proteinExistence type="inferred from homology"/>
<evidence type="ECO:0000313" key="5">
    <source>
        <dbReference type="EMBL" id="PMC63674.1"/>
    </source>
</evidence>
<gene>
    <name evidence="5" type="ORF">CJ203_09890</name>
</gene>
<feature type="region of interest" description="Disordered" evidence="2">
    <location>
        <begin position="470"/>
        <end position="505"/>
    </location>
</feature>
<evidence type="ECO:0000313" key="6">
    <source>
        <dbReference type="Proteomes" id="UP000235836"/>
    </source>
</evidence>
<keyword evidence="6" id="KW-1185">Reference proteome</keyword>
<evidence type="ECO:0000259" key="3">
    <source>
        <dbReference type="SMART" id="SM00644"/>
    </source>
</evidence>
<evidence type="ECO:0000259" key="4">
    <source>
        <dbReference type="SMART" id="SM00701"/>
    </source>
</evidence>
<dbReference type="Proteomes" id="UP000235836">
    <property type="component" value="Unassembled WGS sequence"/>
</dbReference>
<dbReference type="AlphaFoldDB" id="A0A2N6T314"/>
<accession>A0A2N6T314</accession>
<dbReference type="GO" id="GO:0008270">
    <property type="term" value="F:zinc ion binding"/>
    <property type="evidence" value="ECO:0007669"/>
    <property type="project" value="InterPro"/>
</dbReference>
<dbReference type="InterPro" id="IPR002502">
    <property type="entry name" value="Amidase_domain"/>
</dbReference>
<dbReference type="InterPro" id="IPR015510">
    <property type="entry name" value="PGRP"/>
</dbReference>
<organism evidence="5 6">
    <name type="scientific">Corynebacterium tuscaniense</name>
    <dbReference type="NCBI Taxonomy" id="302449"/>
    <lineage>
        <taxon>Bacteria</taxon>
        <taxon>Bacillati</taxon>
        <taxon>Actinomycetota</taxon>
        <taxon>Actinomycetes</taxon>
        <taxon>Mycobacteriales</taxon>
        <taxon>Corynebacteriaceae</taxon>
        <taxon>Corynebacterium</taxon>
    </lineage>
</organism>
<dbReference type="CDD" id="cd06583">
    <property type="entry name" value="PGRP"/>
    <property type="match status" value="1"/>
</dbReference>
<comment type="caution">
    <text evidence="5">The sequence shown here is derived from an EMBL/GenBank/DDBJ whole genome shotgun (WGS) entry which is preliminary data.</text>
</comment>
<dbReference type="InterPro" id="IPR036505">
    <property type="entry name" value="Amidase/PGRP_sf"/>
</dbReference>
<dbReference type="PANTHER" id="PTHR11022:SF41">
    <property type="entry name" value="PEPTIDOGLYCAN-RECOGNITION PROTEIN LC-RELATED"/>
    <property type="match status" value="1"/>
</dbReference>
<feature type="domain" description="N-acetylmuramoyl-L-alanine amidase" evidence="3">
    <location>
        <begin position="281"/>
        <end position="425"/>
    </location>
</feature>
<dbReference type="Gene3D" id="3.40.80.10">
    <property type="entry name" value="Peptidoglycan recognition protein-like"/>
    <property type="match status" value="1"/>
</dbReference>
<dbReference type="SMART" id="SM00644">
    <property type="entry name" value="Ami_2"/>
    <property type="match status" value="1"/>
</dbReference>
<comment type="similarity">
    <text evidence="1">Belongs to the N-acetylmuramoyl-L-alanine amidase 2 family.</text>
</comment>
<dbReference type="EMBL" id="PNHG01000019">
    <property type="protein sequence ID" value="PMC63674.1"/>
    <property type="molecule type" value="Genomic_DNA"/>
</dbReference>